<evidence type="ECO:0000256" key="4">
    <source>
        <dbReference type="ARBA" id="ARBA00022989"/>
    </source>
</evidence>
<feature type="transmembrane region" description="Helical" evidence="7">
    <location>
        <begin position="116"/>
        <end position="135"/>
    </location>
</feature>
<keyword evidence="5 7" id="KW-0472">Membrane</keyword>
<evidence type="ECO:0000256" key="3">
    <source>
        <dbReference type="ARBA" id="ARBA00022692"/>
    </source>
</evidence>
<feature type="transmembrane region" description="Helical" evidence="7">
    <location>
        <begin position="244"/>
        <end position="265"/>
    </location>
</feature>
<comment type="caution">
    <text evidence="8">The sequence shown here is derived from an EMBL/GenBank/DDBJ whole genome shotgun (WGS) entry which is preliminary data.</text>
</comment>
<feature type="transmembrane region" description="Helical" evidence="7">
    <location>
        <begin position="285"/>
        <end position="305"/>
    </location>
</feature>
<comment type="subcellular location">
    <subcellularLocation>
        <location evidence="1">Membrane</location>
        <topology evidence="1">Multi-pass membrane protein</topology>
    </subcellularLocation>
</comment>
<organism evidence="8 9">
    <name type="scientific">Aspergillus granulosus</name>
    <dbReference type="NCBI Taxonomy" id="176169"/>
    <lineage>
        <taxon>Eukaryota</taxon>
        <taxon>Fungi</taxon>
        <taxon>Dikarya</taxon>
        <taxon>Ascomycota</taxon>
        <taxon>Pezizomycotina</taxon>
        <taxon>Eurotiomycetes</taxon>
        <taxon>Eurotiomycetidae</taxon>
        <taxon>Eurotiales</taxon>
        <taxon>Aspergillaceae</taxon>
        <taxon>Aspergillus</taxon>
        <taxon>Aspergillus subgen. Nidulantes</taxon>
    </lineage>
</organism>
<dbReference type="Pfam" id="PF03006">
    <property type="entry name" value="HlyIII"/>
    <property type="match status" value="1"/>
</dbReference>
<evidence type="ECO:0000256" key="1">
    <source>
        <dbReference type="ARBA" id="ARBA00004141"/>
    </source>
</evidence>
<keyword evidence="4 7" id="KW-1133">Transmembrane helix</keyword>
<evidence type="ECO:0000313" key="9">
    <source>
        <dbReference type="Proteomes" id="UP001610334"/>
    </source>
</evidence>
<name>A0ABR4H5W0_9EURO</name>
<keyword evidence="3 7" id="KW-0812">Transmembrane</keyword>
<proteinExistence type="inferred from homology"/>
<dbReference type="PANTHER" id="PTHR20855">
    <property type="entry name" value="ADIPOR/PROGESTIN RECEPTOR-RELATED"/>
    <property type="match status" value="1"/>
</dbReference>
<feature type="compositionally biased region" description="Basic and acidic residues" evidence="6">
    <location>
        <begin position="7"/>
        <end position="17"/>
    </location>
</feature>
<evidence type="ECO:0000313" key="8">
    <source>
        <dbReference type="EMBL" id="KAL2810644.1"/>
    </source>
</evidence>
<feature type="region of interest" description="Disordered" evidence="6">
    <location>
        <begin position="1"/>
        <end position="21"/>
    </location>
</feature>
<feature type="transmembrane region" description="Helical" evidence="7">
    <location>
        <begin position="214"/>
        <end position="232"/>
    </location>
</feature>
<dbReference type="Proteomes" id="UP001610334">
    <property type="component" value="Unassembled WGS sequence"/>
</dbReference>
<accession>A0ABR4H5W0</accession>
<dbReference type="PANTHER" id="PTHR20855:SF52">
    <property type="entry name" value="ADIPONECTIN RECEPTOR PROTEIN"/>
    <property type="match status" value="1"/>
</dbReference>
<keyword evidence="9" id="KW-1185">Reference proteome</keyword>
<sequence>MPPRQRRPTESHQKDPGSCRTASVATAVLEDPPRAIRSLLHWNDLPHWQRDNQHIHTGYRPASNSFLVSFQSLTYIHNETVNIYTHLLPSILAIPAAVQLYRALTPRYQTATDGDIRAFGCFFGGAAFCLGMSAFYHTISNHSPIVARIGNTFDYIGIVGLIVGSFVPSVYYGFYCIPDLQRLYWSMICTIGLGCVAVSIFPRFRTPRWRPFRAAMFVGMGLSAVFPVIHGLQLYGRDQMVRQIGLGWLLLQGFLYILGAGIYAARVPERLQPGRFDLWGSSHQIFHVLVVCAAVAHLTGLLTAFDYRHSGAAAICPAEFVL</sequence>
<comment type="similarity">
    <text evidence="2">Belongs to the ADIPOR family.</text>
</comment>
<dbReference type="InterPro" id="IPR004254">
    <property type="entry name" value="AdipoR/HlyIII-related"/>
</dbReference>
<gene>
    <name evidence="8" type="ORF">BJX63DRAFT_305483</name>
</gene>
<evidence type="ECO:0000256" key="2">
    <source>
        <dbReference type="ARBA" id="ARBA00007018"/>
    </source>
</evidence>
<evidence type="ECO:0000256" key="5">
    <source>
        <dbReference type="ARBA" id="ARBA00023136"/>
    </source>
</evidence>
<evidence type="ECO:0000256" key="6">
    <source>
        <dbReference type="SAM" id="MobiDB-lite"/>
    </source>
</evidence>
<protein>
    <submittedName>
        <fullName evidence="8">Hemolysin-III related-domain-containing protein</fullName>
    </submittedName>
</protein>
<evidence type="ECO:0000256" key="7">
    <source>
        <dbReference type="SAM" id="Phobius"/>
    </source>
</evidence>
<feature type="transmembrane region" description="Helical" evidence="7">
    <location>
        <begin position="183"/>
        <end position="202"/>
    </location>
</feature>
<dbReference type="EMBL" id="JBFXLT010000068">
    <property type="protein sequence ID" value="KAL2810644.1"/>
    <property type="molecule type" value="Genomic_DNA"/>
</dbReference>
<feature type="transmembrane region" description="Helical" evidence="7">
    <location>
        <begin position="155"/>
        <end position="176"/>
    </location>
</feature>
<reference evidence="8 9" key="1">
    <citation type="submission" date="2024-07" db="EMBL/GenBank/DDBJ databases">
        <title>Section-level genome sequencing and comparative genomics of Aspergillus sections Usti and Cavernicolus.</title>
        <authorList>
            <consortium name="Lawrence Berkeley National Laboratory"/>
            <person name="Nybo J.L."/>
            <person name="Vesth T.C."/>
            <person name="Theobald S."/>
            <person name="Frisvad J.C."/>
            <person name="Larsen T.O."/>
            <person name="Kjaerboelling I."/>
            <person name="Rothschild-Mancinelli K."/>
            <person name="Lyhne E.K."/>
            <person name="Kogle M.E."/>
            <person name="Barry K."/>
            <person name="Clum A."/>
            <person name="Na H."/>
            <person name="Ledsgaard L."/>
            <person name="Lin J."/>
            <person name="Lipzen A."/>
            <person name="Kuo A."/>
            <person name="Riley R."/>
            <person name="Mondo S."/>
            <person name="Labutti K."/>
            <person name="Haridas S."/>
            <person name="Pangalinan J."/>
            <person name="Salamov A.A."/>
            <person name="Simmons B.A."/>
            <person name="Magnuson J.K."/>
            <person name="Chen J."/>
            <person name="Drula E."/>
            <person name="Henrissat B."/>
            <person name="Wiebenga A."/>
            <person name="Lubbers R.J."/>
            <person name="Gomes A.C."/>
            <person name="Makela M.R."/>
            <person name="Stajich J."/>
            <person name="Grigoriev I.V."/>
            <person name="Mortensen U.H."/>
            <person name="De Vries R.P."/>
            <person name="Baker S.E."/>
            <person name="Andersen M.R."/>
        </authorList>
    </citation>
    <scope>NUCLEOTIDE SEQUENCE [LARGE SCALE GENOMIC DNA]</scope>
    <source>
        <strain evidence="8 9">CBS 588.65</strain>
    </source>
</reference>